<gene>
    <name evidence="1" type="ORF">BVRB_035750</name>
</gene>
<keyword evidence="2" id="KW-1185">Reference proteome</keyword>
<dbReference type="Proteomes" id="UP000035740">
    <property type="component" value="Unassembled WGS sequence"/>
</dbReference>
<sequence length="83" mass="9247">NASKRESNNDALSTDAMKPATASNETVLDNFASIFTALETRQFQSIFNEHIGDVIAFLDTYELELPVFAFAQHFLQNASMCKV</sequence>
<name>A0A0J7YPJ6_BETVV</name>
<reference evidence="1 2" key="1">
    <citation type="journal article" date="2014" name="Nature">
        <title>The genome of the recently domesticated crop plant sugar beet (Beta vulgaris).</title>
        <authorList>
            <person name="Dohm J.C."/>
            <person name="Minoche A.E."/>
            <person name="Holtgrawe D."/>
            <person name="Capella-Gutierrez S."/>
            <person name="Zakrzewski F."/>
            <person name="Tafer H."/>
            <person name="Rupp O."/>
            <person name="Sorensen T.R."/>
            <person name="Stracke R."/>
            <person name="Reinhardt R."/>
            <person name="Goesmann A."/>
            <person name="Kraft T."/>
            <person name="Schulz B."/>
            <person name="Stadler P.F."/>
            <person name="Schmidt T."/>
            <person name="Gabaldon T."/>
            <person name="Lehrach H."/>
            <person name="Weisshaar B."/>
            <person name="Himmelbauer H."/>
        </authorList>
    </citation>
    <scope>NUCLEOTIDE SEQUENCE [LARGE SCALE GENOMIC DNA]</scope>
    <source>
        <tissue evidence="1">Taproot</tissue>
    </source>
</reference>
<protein>
    <submittedName>
        <fullName evidence="1">Uncharacterized protein</fullName>
    </submittedName>
</protein>
<organism evidence="1 2">
    <name type="scientific">Beta vulgaris subsp. vulgaris</name>
    <name type="common">Beet</name>
    <dbReference type="NCBI Taxonomy" id="3555"/>
    <lineage>
        <taxon>Eukaryota</taxon>
        <taxon>Viridiplantae</taxon>
        <taxon>Streptophyta</taxon>
        <taxon>Embryophyta</taxon>
        <taxon>Tracheophyta</taxon>
        <taxon>Spermatophyta</taxon>
        <taxon>Magnoliopsida</taxon>
        <taxon>eudicotyledons</taxon>
        <taxon>Gunneridae</taxon>
        <taxon>Pentapetalae</taxon>
        <taxon>Caryophyllales</taxon>
        <taxon>Chenopodiaceae</taxon>
        <taxon>Betoideae</taxon>
        <taxon>Beta</taxon>
    </lineage>
</organism>
<evidence type="ECO:0000313" key="2">
    <source>
        <dbReference type="Proteomes" id="UP000035740"/>
    </source>
</evidence>
<evidence type="ECO:0000313" key="1">
    <source>
        <dbReference type="EMBL" id="KMS65462.1"/>
    </source>
</evidence>
<proteinExistence type="predicted"/>
<accession>A0A0J7YPJ6</accession>
<dbReference type="AlphaFoldDB" id="A0A0J7YPJ6"/>
<feature type="non-terminal residue" evidence="1">
    <location>
        <position position="1"/>
    </location>
</feature>
<dbReference type="EMBL" id="KQ108280">
    <property type="protein sequence ID" value="KMS65462.1"/>
    <property type="molecule type" value="Genomic_DNA"/>
</dbReference>
<dbReference type="Gramene" id="KMS65462">
    <property type="protein sequence ID" value="KMS65462"/>
    <property type="gene ID" value="BVRB_035750"/>
</dbReference>